<proteinExistence type="predicted"/>
<evidence type="ECO:0000313" key="1">
    <source>
        <dbReference type="EMBL" id="VEL18277.1"/>
    </source>
</evidence>
<dbReference type="AlphaFoldDB" id="A0A448WRD3"/>
<sequence>MAWQNKVGLSYLSSSNFERCYNRQQVCWQHQSLSICHERTRSKAIGTFVYLIISGILGMGLDTKAVLFSAPAGFKPASAYPSHPEDISCRNYYLIGPFLDPMAVLPSDGDCEETVVRTSLPGMLENLWVVIVITFVD</sequence>
<gene>
    <name evidence="1" type="ORF">PXEA_LOCUS11717</name>
</gene>
<comment type="caution">
    <text evidence="1">The sequence shown here is derived from an EMBL/GenBank/DDBJ whole genome shotgun (WGS) entry which is preliminary data.</text>
</comment>
<name>A0A448WRD3_9PLAT</name>
<dbReference type="EMBL" id="CAAALY010036300">
    <property type="protein sequence ID" value="VEL18277.1"/>
    <property type="molecule type" value="Genomic_DNA"/>
</dbReference>
<organism evidence="1 2">
    <name type="scientific">Protopolystoma xenopodis</name>
    <dbReference type="NCBI Taxonomy" id="117903"/>
    <lineage>
        <taxon>Eukaryota</taxon>
        <taxon>Metazoa</taxon>
        <taxon>Spiralia</taxon>
        <taxon>Lophotrochozoa</taxon>
        <taxon>Platyhelminthes</taxon>
        <taxon>Monogenea</taxon>
        <taxon>Polyopisthocotylea</taxon>
        <taxon>Polystomatidea</taxon>
        <taxon>Polystomatidae</taxon>
        <taxon>Protopolystoma</taxon>
    </lineage>
</organism>
<evidence type="ECO:0000313" key="2">
    <source>
        <dbReference type="Proteomes" id="UP000784294"/>
    </source>
</evidence>
<accession>A0A448WRD3</accession>
<protein>
    <submittedName>
        <fullName evidence="1">Uncharacterized protein</fullName>
    </submittedName>
</protein>
<reference evidence="1" key="1">
    <citation type="submission" date="2018-11" db="EMBL/GenBank/DDBJ databases">
        <authorList>
            <consortium name="Pathogen Informatics"/>
        </authorList>
    </citation>
    <scope>NUCLEOTIDE SEQUENCE</scope>
</reference>
<dbReference type="Proteomes" id="UP000784294">
    <property type="component" value="Unassembled WGS sequence"/>
</dbReference>
<keyword evidence="2" id="KW-1185">Reference proteome</keyword>